<organism evidence="5 6">
    <name type="scientific">Cordyceps javanica</name>
    <dbReference type="NCBI Taxonomy" id="43265"/>
    <lineage>
        <taxon>Eukaryota</taxon>
        <taxon>Fungi</taxon>
        <taxon>Dikarya</taxon>
        <taxon>Ascomycota</taxon>
        <taxon>Pezizomycotina</taxon>
        <taxon>Sordariomycetes</taxon>
        <taxon>Hypocreomycetidae</taxon>
        <taxon>Hypocreales</taxon>
        <taxon>Cordycipitaceae</taxon>
        <taxon>Cordyceps</taxon>
    </lineage>
</organism>
<dbReference type="GO" id="GO:0061608">
    <property type="term" value="F:nuclear import signal receptor activity"/>
    <property type="evidence" value="ECO:0007669"/>
    <property type="project" value="TreeGrafter"/>
</dbReference>
<evidence type="ECO:0000313" key="6">
    <source>
        <dbReference type="Proteomes" id="UP000315783"/>
    </source>
</evidence>
<feature type="region of interest" description="Disordered" evidence="2">
    <location>
        <begin position="113"/>
        <end position="138"/>
    </location>
</feature>
<evidence type="ECO:0000259" key="4">
    <source>
        <dbReference type="Pfam" id="PF21057"/>
    </source>
</evidence>
<accession>A0A545VT64</accession>
<dbReference type="InterPro" id="IPR008493">
    <property type="entry name" value="Hikeshi-like_N"/>
</dbReference>
<feature type="domain" description="Hikeshi-like C-terminal" evidence="4">
    <location>
        <begin position="178"/>
        <end position="234"/>
    </location>
</feature>
<dbReference type="InterPro" id="IPR031318">
    <property type="entry name" value="OPI10"/>
</dbReference>
<proteinExistence type="inferred from homology"/>
<dbReference type="GO" id="GO:0005829">
    <property type="term" value="C:cytosol"/>
    <property type="evidence" value="ECO:0007669"/>
    <property type="project" value="TreeGrafter"/>
</dbReference>
<evidence type="ECO:0000256" key="1">
    <source>
        <dbReference type="ARBA" id="ARBA00006623"/>
    </source>
</evidence>
<dbReference type="Proteomes" id="UP000315783">
    <property type="component" value="Unassembled WGS sequence"/>
</dbReference>
<dbReference type="STRING" id="43265.A0A545VT64"/>
<dbReference type="OrthoDB" id="10248398at2759"/>
<dbReference type="PANTHER" id="PTHR12925">
    <property type="entry name" value="HIKESHI FAMILY MEMBER"/>
    <property type="match status" value="1"/>
</dbReference>
<name>A0A545VT64_9HYPO</name>
<evidence type="ECO:0000259" key="3">
    <source>
        <dbReference type="Pfam" id="PF05603"/>
    </source>
</evidence>
<dbReference type="GO" id="GO:0006606">
    <property type="term" value="P:protein import into nucleus"/>
    <property type="evidence" value="ECO:0007669"/>
    <property type="project" value="TreeGrafter"/>
</dbReference>
<dbReference type="EMBL" id="SPUK01000013">
    <property type="protein sequence ID" value="TQV93026.1"/>
    <property type="molecule type" value="Genomic_DNA"/>
</dbReference>
<dbReference type="InterPro" id="IPR048364">
    <property type="entry name" value="Hikeshi-like_C"/>
</dbReference>
<dbReference type="Pfam" id="PF21057">
    <property type="entry name" value="Hikeshi-like_C"/>
    <property type="match status" value="1"/>
</dbReference>
<reference evidence="5 6" key="1">
    <citation type="journal article" date="2019" name="Appl. Microbiol. Biotechnol.">
        <title>Genome sequence of Isaria javanica and comparative genome analysis insights into family S53 peptidase evolution in fungal entomopathogens.</title>
        <authorList>
            <person name="Lin R."/>
            <person name="Zhang X."/>
            <person name="Xin B."/>
            <person name="Zou M."/>
            <person name="Gao Y."/>
            <person name="Qin F."/>
            <person name="Hu Q."/>
            <person name="Xie B."/>
            <person name="Cheng X."/>
        </authorList>
    </citation>
    <scope>NUCLEOTIDE SEQUENCE [LARGE SCALE GENOMIC DNA]</scope>
    <source>
        <strain evidence="5 6">IJ1G</strain>
    </source>
</reference>
<dbReference type="AlphaFoldDB" id="A0A545VT64"/>
<dbReference type="GO" id="GO:0005634">
    <property type="term" value="C:nucleus"/>
    <property type="evidence" value="ECO:0007669"/>
    <property type="project" value="TreeGrafter"/>
</dbReference>
<keyword evidence="6" id="KW-1185">Reference proteome</keyword>
<comment type="similarity">
    <text evidence="1">Belongs to the OPI10 family.</text>
</comment>
<evidence type="ECO:0000256" key="2">
    <source>
        <dbReference type="SAM" id="MobiDB-lite"/>
    </source>
</evidence>
<protein>
    <submittedName>
        <fullName evidence="5">DUF775 domain-containing protein</fullName>
    </submittedName>
</protein>
<gene>
    <name evidence="5" type="ORF">IF1G_08329</name>
</gene>
<comment type="caution">
    <text evidence="5">The sequence shown here is derived from an EMBL/GenBank/DDBJ whole genome shotgun (WGS) entry which is preliminary data.</text>
</comment>
<sequence>MSGTPSSPPPPLFGLIPAGLPLITEPTSTPSPTSLLYALPSPQQLQQQRRAFSHLVLFLLPGVSLPPGTAAAIYLSTAAQVEQASSGTGTSSPSPFQFLGAIGPGKESAVFKVGGGGGGASDQGAQSNNNNNNNNSGLVIGVSIEPEAEVAQKLQQLGAGKSASSASTQQQQQQQQPSTVVLAQRIIQNAFNFLTGFSGTAGPGGVEVVPLKAFEEWWRKFENRVRNDPSFLEKQSD</sequence>
<dbReference type="Pfam" id="PF05603">
    <property type="entry name" value="Hikeshi-like_N"/>
    <property type="match status" value="1"/>
</dbReference>
<evidence type="ECO:0000313" key="5">
    <source>
        <dbReference type="EMBL" id="TQV93026.1"/>
    </source>
</evidence>
<feature type="domain" description="Hikeshi-like N-terminal" evidence="3">
    <location>
        <begin position="16"/>
        <end position="159"/>
    </location>
</feature>
<dbReference type="PANTHER" id="PTHR12925:SF0">
    <property type="entry name" value="PROTEIN HIKESHI"/>
    <property type="match status" value="1"/>
</dbReference>